<dbReference type="PANTHER" id="PTHR22455:SF10">
    <property type="entry name" value="CILIA- AND FLAGELLA-ASSOCIATED PROTEIN 91"/>
    <property type="match status" value="1"/>
</dbReference>
<feature type="region of interest" description="Disordered" evidence="8">
    <location>
        <begin position="124"/>
        <end position="157"/>
    </location>
</feature>
<keyword evidence="4" id="KW-0966">Cell projection</keyword>
<evidence type="ECO:0000256" key="2">
    <source>
        <dbReference type="ARBA" id="ARBA00022490"/>
    </source>
</evidence>
<dbReference type="AlphaFoldDB" id="A0A8J2QW45"/>
<protein>
    <recommendedName>
        <fullName evidence="6">Cilia- and flagella-associated protein 91</fullName>
    </recommendedName>
</protein>
<dbReference type="Proteomes" id="UP000789524">
    <property type="component" value="Unassembled WGS sequence"/>
</dbReference>
<dbReference type="Pfam" id="PF14738">
    <property type="entry name" value="CFAP91"/>
    <property type="match status" value="1"/>
</dbReference>
<evidence type="ECO:0000256" key="4">
    <source>
        <dbReference type="ARBA" id="ARBA00023273"/>
    </source>
</evidence>
<dbReference type="EMBL" id="CAKASE010000072">
    <property type="protein sequence ID" value="CAG9574191.1"/>
    <property type="molecule type" value="Genomic_DNA"/>
</dbReference>
<dbReference type="OrthoDB" id="567787at2759"/>
<evidence type="ECO:0000256" key="1">
    <source>
        <dbReference type="ARBA" id="ARBA00004430"/>
    </source>
</evidence>
<feature type="compositionally biased region" description="Low complexity" evidence="8">
    <location>
        <begin position="913"/>
        <end position="928"/>
    </location>
</feature>
<evidence type="ECO:0000256" key="8">
    <source>
        <dbReference type="SAM" id="MobiDB-lite"/>
    </source>
</evidence>
<comment type="caution">
    <text evidence="10">The sequence shown here is derived from an EMBL/GenBank/DDBJ whole genome shotgun (WGS) entry which is preliminary data.</text>
</comment>
<evidence type="ECO:0000259" key="9">
    <source>
        <dbReference type="Pfam" id="PF14738"/>
    </source>
</evidence>
<comment type="subcellular location">
    <subcellularLocation>
        <location evidence="1">Cytoplasm</location>
        <location evidence="1">Cytoskeleton</location>
        <location evidence="1">Cilium axoneme</location>
    </subcellularLocation>
</comment>
<keyword evidence="7" id="KW-0175">Coiled coil</keyword>
<reference evidence="10" key="1">
    <citation type="submission" date="2021-09" db="EMBL/GenBank/DDBJ databases">
        <authorList>
            <person name="Martin H S."/>
        </authorList>
    </citation>
    <scope>NUCLEOTIDE SEQUENCE</scope>
</reference>
<gene>
    <name evidence="10" type="ORF">DCHRY22_LOCUS10798</name>
</gene>
<evidence type="ECO:0000256" key="5">
    <source>
        <dbReference type="ARBA" id="ARBA00029468"/>
    </source>
</evidence>
<keyword evidence="3" id="KW-0206">Cytoskeleton</keyword>
<proteinExistence type="inferred from homology"/>
<sequence>MSGDTIYEAPRRFNVSKMRVHDYLYDSTYIVSGARDYARTAFKAAMASAQVVIQPVYKTMFSELRQFPRMQVVYHPNCRLPGHIDRSYRAYLERTRGERAGPLQLGGKDRFKFTAMPKKLLNLKSATPDFHPTTPHQPRTSSKPRNRGTQSLYRESSAQTIPWGPDAKVADNALETPEVMYLDALEWGPGCPYRLGDLPADFHTTEIINKMRHARKWNEIVEKGQFPNYMKKQNAIITDVETKDWIFREAEIDELQDIRLALLNKLKSEQQQKRNSRISTKLAKLWADKKDAMEQKIDKIRRTRDRELRKLSSRGRGRKVVESEHAPLARLGYRASRRHAEIIYDPSLLVHEDHRKLAEPPAWLEQCGQNLTKSCSGHHLPRDVTQLCERETKWSEQFLANLHSDLKKARLGAAKITAGPLRVLRPRQLPTITRPPTPEVEGVGDDDESAHQAALVLQRVIRGRAVQVLMFEGRTRAAELTEELKTTHGLQREDRERIAREESKARDYQALRAETEQKEQAISSLVQELCGGAVSAALDFLEKELRRLREERRQHAFILIALREKTMREAAEAGRRQKEEHRRREHDEIFKRVLGVTQETVDAYLQDVLLDGVALAAEEDAVRKVLSSAEKIEKEMADSGSISTAEQNEVVAELVQQFLLPEAHKTASRHKIATIQKGRLEGARASIMGVLIDAENVEATCPRCGRPLDEQYQCIICKPTATTARDDPRWKHSRRREVKEKSLSERYPVKHEIRCMLNTLIYEAVETSRSERRERESITRYISSRLREEMEVNIDVVEIINEAIAVSTGELIVTKRPDYHYYMTRICEDALERTIPFGKPPCPKELPSEIRRKVEEAAALEDPTCRCDDDKSKVKFGISAMDVKAKSELLPSELRILEELRRCKCDTSPSPSPIIESSSSNDFSSSDFTDAIEEEGNENQ</sequence>
<dbReference type="GO" id="GO:0005930">
    <property type="term" value="C:axoneme"/>
    <property type="evidence" value="ECO:0007669"/>
    <property type="project" value="UniProtKB-SubCell"/>
</dbReference>
<organism evidence="10 11">
    <name type="scientific">Danaus chrysippus</name>
    <name type="common">African queen</name>
    <dbReference type="NCBI Taxonomy" id="151541"/>
    <lineage>
        <taxon>Eukaryota</taxon>
        <taxon>Metazoa</taxon>
        <taxon>Ecdysozoa</taxon>
        <taxon>Arthropoda</taxon>
        <taxon>Hexapoda</taxon>
        <taxon>Insecta</taxon>
        <taxon>Pterygota</taxon>
        <taxon>Neoptera</taxon>
        <taxon>Endopterygota</taxon>
        <taxon>Lepidoptera</taxon>
        <taxon>Glossata</taxon>
        <taxon>Ditrysia</taxon>
        <taxon>Papilionoidea</taxon>
        <taxon>Nymphalidae</taxon>
        <taxon>Danainae</taxon>
        <taxon>Danaini</taxon>
        <taxon>Danaina</taxon>
        <taxon>Danaus</taxon>
        <taxon>Anosia</taxon>
    </lineage>
</organism>
<dbReference type="InterPro" id="IPR026720">
    <property type="entry name" value="CFAP91"/>
</dbReference>
<feature type="domain" description="CFAP91" evidence="9">
    <location>
        <begin position="149"/>
        <end position="310"/>
    </location>
</feature>
<keyword evidence="2" id="KW-0963">Cytoplasm</keyword>
<evidence type="ECO:0000256" key="3">
    <source>
        <dbReference type="ARBA" id="ARBA00023212"/>
    </source>
</evidence>
<name>A0A8J2QW45_9NEOP</name>
<keyword evidence="11" id="KW-1185">Reference proteome</keyword>
<dbReference type="InterPro" id="IPR032840">
    <property type="entry name" value="CFAP91_dom"/>
</dbReference>
<evidence type="ECO:0000256" key="7">
    <source>
        <dbReference type="SAM" id="Coils"/>
    </source>
</evidence>
<feature type="compositionally biased region" description="Polar residues" evidence="8">
    <location>
        <begin position="134"/>
        <end position="157"/>
    </location>
</feature>
<feature type="compositionally biased region" description="Acidic residues" evidence="8">
    <location>
        <begin position="930"/>
        <end position="940"/>
    </location>
</feature>
<feature type="coiled-coil region" evidence="7">
    <location>
        <begin position="252"/>
        <end position="310"/>
    </location>
</feature>
<comment type="similarity">
    <text evidence="5">Belongs to the CFAP91 family.</text>
</comment>
<evidence type="ECO:0000313" key="10">
    <source>
        <dbReference type="EMBL" id="CAG9574191.1"/>
    </source>
</evidence>
<evidence type="ECO:0000313" key="11">
    <source>
        <dbReference type="Proteomes" id="UP000789524"/>
    </source>
</evidence>
<feature type="coiled-coil region" evidence="7">
    <location>
        <begin position="498"/>
        <end position="558"/>
    </location>
</feature>
<evidence type="ECO:0000256" key="6">
    <source>
        <dbReference type="ARBA" id="ARBA00029555"/>
    </source>
</evidence>
<accession>A0A8J2QW45</accession>
<feature type="region of interest" description="Disordered" evidence="8">
    <location>
        <begin position="905"/>
        <end position="940"/>
    </location>
</feature>
<dbReference type="PANTHER" id="PTHR22455">
    <property type="entry name" value="CILIA- AND FLAGELLA-ASSOCIATED PROTEIN 91"/>
    <property type="match status" value="1"/>
</dbReference>